<protein>
    <submittedName>
        <fullName evidence="9">PTS SYSTEM, IIA COMPONENT</fullName>
        <ecNumber evidence="9">2.7.1.69</ecNumber>
    </submittedName>
</protein>
<dbReference type="SUPFAM" id="SSF53062">
    <property type="entry name" value="PTS system fructose IIA component-like"/>
    <property type="match status" value="1"/>
</dbReference>
<dbReference type="AlphaFoldDB" id="E5AMF3"/>
<name>E5AMF3_MYCRK</name>
<dbReference type="GO" id="GO:0016020">
    <property type="term" value="C:membrane"/>
    <property type="evidence" value="ECO:0007669"/>
    <property type="project" value="InterPro"/>
</dbReference>
<evidence type="ECO:0000313" key="10">
    <source>
        <dbReference type="Proteomes" id="UP000007437"/>
    </source>
</evidence>
<evidence type="ECO:0000256" key="1">
    <source>
        <dbReference type="ARBA" id="ARBA00004496"/>
    </source>
</evidence>
<dbReference type="Proteomes" id="UP000007437">
    <property type="component" value="Chromosome"/>
</dbReference>
<keyword evidence="4" id="KW-0762">Sugar transport</keyword>
<dbReference type="InterPro" id="IPR036662">
    <property type="entry name" value="PTS_EIIA_man-typ_sf"/>
</dbReference>
<dbReference type="GO" id="GO:0016301">
    <property type="term" value="F:kinase activity"/>
    <property type="evidence" value="ECO:0007669"/>
    <property type="project" value="UniProtKB-KW"/>
</dbReference>
<keyword evidence="2" id="KW-0813">Transport</keyword>
<evidence type="ECO:0000256" key="4">
    <source>
        <dbReference type="ARBA" id="ARBA00022597"/>
    </source>
</evidence>
<gene>
    <name evidence="9" type="ordered locus">RBRH_02203</name>
</gene>
<dbReference type="PANTHER" id="PTHR33799">
    <property type="entry name" value="PTS PERMEASE-RELATED-RELATED"/>
    <property type="match status" value="1"/>
</dbReference>
<dbReference type="GO" id="GO:0009401">
    <property type="term" value="P:phosphoenolpyruvate-dependent sugar phosphotransferase system"/>
    <property type="evidence" value="ECO:0007669"/>
    <property type="project" value="UniProtKB-KW"/>
</dbReference>
<keyword evidence="7" id="KW-0418">Kinase</keyword>
<dbReference type="InterPro" id="IPR033887">
    <property type="entry name" value="PTS_IIA_man"/>
</dbReference>
<organism evidence="9 10">
    <name type="scientific">Mycetohabitans rhizoxinica (strain DSM 19002 / CIP 109453 / HKI 454)</name>
    <name type="common">Paraburkholderia rhizoxinica</name>
    <dbReference type="NCBI Taxonomy" id="882378"/>
    <lineage>
        <taxon>Bacteria</taxon>
        <taxon>Pseudomonadati</taxon>
        <taxon>Pseudomonadota</taxon>
        <taxon>Betaproteobacteria</taxon>
        <taxon>Burkholderiales</taxon>
        <taxon>Burkholderiaceae</taxon>
        <taxon>Mycetohabitans</taxon>
    </lineage>
</organism>
<evidence type="ECO:0000256" key="5">
    <source>
        <dbReference type="ARBA" id="ARBA00022679"/>
    </source>
</evidence>
<dbReference type="KEGG" id="brh:RBRH_02203"/>
<dbReference type="EC" id="2.7.1.69" evidence="9"/>
<comment type="subcellular location">
    <subcellularLocation>
        <location evidence="1">Cytoplasm</location>
    </subcellularLocation>
</comment>
<dbReference type="PROSITE" id="PS51096">
    <property type="entry name" value="PTS_EIIA_TYPE_4"/>
    <property type="match status" value="1"/>
</dbReference>
<evidence type="ECO:0000313" key="9">
    <source>
        <dbReference type="EMBL" id="CBW76185.1"/>
    </source>
</evidence>
<dbReference type="PANTHER" id="PTHR33799:SF1">
    <property type="entry name" value="PTS SYSTEM MANNOSE-SPECIFIC EIIAB COMPONENT-RELATED"/>
    <property type="match status" value="1"/>
</dbReference>
<evidence type="ECO:0000256" key="6">
    <source>
        <dbReference type="ARBA" id="ARBA00022683"/>
    </source>
</evidence>
<keyword evidence="5 9" id="KW-0808">Transferase</keyword>
<proteinExistence type="predicted"/>
<dbReference type="HOGENOM" id="CLU_123235_0_0_4"/>
<dbReference type="InterPro" id="IPR004701">
    <property type="entry name" value="PTS_EIIA_man-typ"/>
</dbReference>
<evidence type="ECO:0000256" key="7">
    <source>
        <dbReference type="ARBA" id="ARBA00022777"/>
    </source>
</evidence>
<accession>E5AMF3</accession>
<evidence type="ECO:0000256" key="2">
    <source>
        <dbReference type="ARBA" id="ARBA00022448"/>
    </source>
</evidence>
<dbReference type="Pfam" id="PF03610">
    <property type="entry name" value="EIIA-man"/>
    <property type="match status" value="1"/>
</dbReference>
<dbReference type="GO" id="GO:0005737">
    <property type="term" value="C:cytoplasm"/>
    <property type="evidence" value="ECO:0007669"/>
    <property type="project" value="UniProtKB-SubCell"/>
</dbReference>
<reference evidence="9 10" key="1">
    <citation type="journal article" date="2011" name="J. Bacteriol.">
        <title>Complete genome sequence of Burkholderia rhizoxinica, an endosymbiont of Rhizopus microsporus.</title>
        <authorList>
            <person name="Lackner G."/>
            <person name="Moebius N."/>
            <person name="Partida-Martinez L."/>
            <person name="Hertweck C."/>
        </authorList>
    </citation>
    <scope>NUCLEOTIDE SEQUENCE [LARGE SCALE GENOMIC DNA]</scope>
    <source>
        <strain evidence="10">DSM 19002 / CIP 109453 / HKI 454</strain>
    </source>
</reference>
<dbReference type="InterPro" id="IPR051471">
    <property type="entry name" value="Bacterial_PTS_sugar_comp"/>
</dbReference>
<keyword evidence="6" id="KW-0598">Phosphotransferase system</keyword>
<evidence type="ECO:0000259" key="8">
    <source>
        <dbReference type="PROSITE" id="PS51096"/>
    </source>
</evidence>
<feature type="domain" description="PTS EIIA type-4" evidence="8">
    <location>
        <begin position="12"/>
        <end position="134"/>
    </location>
</feature>
<dbReference type="STRING" id="882378.RBRH_02203"/>
<evidence type="ECO:0000256" key="3">
    <source>
        <dbReference type="ARBA" id="ARBA00022490"/>
    </source>
</evidence>
<sequence>MKFMAILTQADMAGILIIAHAPLASALRDCVAHFYGSLPLRIGVLDVTPDCDPVAALADAHAQLQQVTEHNGALVLTDMFGATPANIAAQLAALPHVRVVAGVNLPMLVRAVCYRTLPIDTLADKALQGGAKGIHGVVPGTPATAACLPCAEMASAAHGTALPPCSADLPADPATSVPCGPTG</sequence>
<keyword evidence="3" id="KW-0963">Cytoplasm</keyword>
<dbReference type="CDD" id="cd00006">
    <property type="entry name" value="PTS_IIA_man"/>
    <property type="match status" value="1"/>
</dbReference>
<dbReference type="eggNOG" id="COG2893">
    <property type="taxonomic scope" value="Bacteria"/>
</dbReference>
<dbReference type="EMBL" id="FR687359">
    <property type="protein sequence ID" value="CBW76185.1"/>
    <property type="molecule type" value="Genomic_DNA"/>
</dbReference>
<dbReference type="Gene3D" id="3.40.50.510">
    <property type="entry name" value="Phosphotransferase system, mannose-type IIA component"/>
    <property type="match status" value="1"/>
</dbReference>